<dbReference type="Proteomes" id="UP000245638">
    <property type="component" value="Unassembled WGS sequence"/>
</dbReference>
<dbReference type="SUPFAM" id="SSF56529">
    <property type="entry name" value="FAH"/>
    <property type="match status" value="1"/>
</dbReference>
<sequence>MDKADLLFNAYKSRKEIEPFEVNEKEAEEIFKKFSSRLVEEEGLGGYKISLVTREHLKRFHGKEPMYGILTKPMITSDKEIELWFNHNFAEVEVVFFADSCRNDNFPQCIKETRLGVELPATRFDTWNLNALQLKADDSAAGRLYIGEQVSLPIKGVEMLINDKLVGRGVPNFIYGGPMDMVRWLISKIGEVNGYVSSGVFIGPFEVKKGDKITILGDVNFEIKLV</sequence>
<proteinExistence type="predicted"/>
<comment type="caution">
    <text evidence="1">The sequence shown here is derived from an EMBL/GenBank/DDBJ whole genome shotgun (WGS) entry which is preliminary data.</text>
</comment>
<dbReference type="PANTHER" id="PTHR30143:SF0">
    <property type="entry name" value="2-KETO-4-PENTENOATE HYDRATASE"/>
    <property type="match status" value="1"/>
</dbReference>
<dbReference type="InterPro" id="IPR036663">
    <property type="entry name" value="Fumarylacetoacetase_C_sf"/>
</dbReference>
<dbReference type="Gene3D" id="3.90.850.10">
    <property type="entry name" value="Fumarylacetoacetase-like, C-terminal domain"/>
    <property type="match status" value="1"/>
</dbReference>
<reference evidence="1 2" key="1">
    <citation type="journal article" date="2015" name="Appl. Environ. Microbiol.">
        <title>Nanoarchaeota, Their Sulfolobales Host, and Nanoarchaeota Virus Distribution across Yellowstone National Park Hot Springs.</title>
        <authorList>
            <person name="Munson-McGee J.H."/>
            <person name="Field E.K."/>
            <person name="Bateson M."/>
            <person name="Rooney C."/>
            <person name="Stepanauskas R."/>
            <person name="Young M.J."/>
        </authorList>
    </citation>
    <scope>NUCLEOTIDE SEQUENCE [LARGE SCALE GENOMIC DNA]</scope>
    <source>
        <strain evidence="1">SCGC AC-742_N10</strain>
    </source>
</reference>
<dbReference type="GO" id="GO:0008684">
    <property type="term" value="F:2-oxopent-4-enoate hydratase activity"/>
    <property type="evidence" value="ECO:0007669"/>
    <property type="project" value="TreeGrafter"/>
</dbReference>
<evidence type="ECO:0000313" key="1">
    <source>
        <dbReference type="EMBL" id="PVU76855.1"/>
    </source>
</evidence>
<evidence type="ECO:0000313" key="2">
    <source>
        <dbReference type="Proteomes" id="UP000245638"/>
    </source>
</evidence>
<dbReference type="PANTHER" id="PTHR30143">
    <property type="entry name" value="ACID HYDRATASE"/>
    <property type="match status" value="1"/>
</dbReference>
<name>A0A2T9X9X7_9CREN</name>
<dbReference type="InterPro" id="IPR050772">
    <property type="entry name" value="Hydratase-Decarb/MhpD_sf"/>
</dbReference>
<dbReference type="EMBL" id="QEFD01000063">
    <property type="protein sequence ID" value="PVU76855.1"/>
    <property type="molecule type" value="Genomic_DNA"/>
</dbReference>
<organism evidence="1 2">
    <name type="scientific">Acidianus hospitalis</name>
    <dbReference type="NCBI Taxonomy" id="563177"/>
    <lineage>
        <taxon>Archaea</taxon>
        <taxon>Thermoproteota</taxon>
        <taxon>Thermoprotei</taxon>
        <taxon>Sulfolobales</taxon>
        <taxon>Sulfolobaceae</taxon>
        <taxon>Acidianus</taxon>
    </lineage>
</organism>
<accession>A0A2T9X9X7</accession>
<dbReference type="AlphaFoldDB" id="A0A2T9X9X7"/>
<evidence type="ECO:0008006" key="3">
    <source>
        <dbReference type="Google" id="ProtNLM"/>
    </source>
</evidence>
<dbReference type="GO" id="GO:0005737">
    <property type="term" value="C:cytoplasm"/>
    <property type="evidence" value="ECO:0007669"/>
    <property type="project" value="TreeGrafter"/>
</dbReference>
<protein>
    <recommendedName>
        <fullName evidence="3">2-keto-4-pentenoate hydratase</fullName>
    </recommendedName>
</protein>
<gene>
    <name evidence="1" type="ORF">DDW13_01845</name>
</gene>